<feature type="transmembrane region" description="Helical" evidence="1">
    <location>
        <begin position="55"/>
        <end position="74"/>
    </location>
</feature>
<feature type="transmembrane region" description="Helical" evidence="1">
    <location>
        <begin position="21"/>
        <end position="43"/>
    </location>
</feature>
<dbReference type="STRING" id="1121945.GCA_000421805_01339"/>
<dbReference type="Proteomes" id="UP000193587">
    <property type="component" value="Unassembled WGS sequence"/>
</dbReference>
<evidence type="ECO:0000313" key="2">
    <source>
        <dbReference type="EMBL" id="OSO97542.1"/>
    </source>
</evidence>
<dbReference type="AlphaFoldDB" id="A0A1X4GK27"/>
<accession>A0A1X4GK27</accession>
<feature type="transmembrane region" description="Helical" evidence="1">
    <location>
        <begin position="86"/>
        <end position="108"/>
    </location>
</feature>
<feature type="transmembrane region" description="Helical" evidence="1">
    <location>
        <begin position="120"/>
        <end position="140"/>
    </location>
</feature>
<sequence>MKTALPADSRFTAARRWSLYAGVYALGCAALTALLLADVLGLFADVVGLPPAAGMPLLATPALVVGTLVWWALVERPDAPTYLRGAAFGLLTALLTGALWTAWFVVIWGLEMLAAGPVRLLVGFVLGAVAVAGVLVGLPITHLRRRSRRASEAAATANSL</sequence>
<evidence type="ECO:0000313" key="3">
    <source>
        <dbReference type="Proteomes" id="UP000193587"/>
    </source>
</evidence>
<protein>
    <submittedName>
        <fullName evidence="2">Uncharacterized protein</fullName>
    </submittedName>
</protein>
<proteinExistence type="predicted"/>
<reference evidence="2 3" key="1">
    <citation type="submission" date="2017-04" db="EMBL/GenBank/DDBJ databases">
        <title>MLSA of the genus Halorubrum.</title>
        <authorList>
            <person name="De La Haba R."/>
            <person name="Sanchez-Porro C."/>
            <person name="Infante-Dominguez C."/>
            <person name="Ventosa A."/>
        </authorList>
    </citation>
    <scope>NUCLEOTIDE SEQUENCE [LARGE SCALE GENOMIC DNA]</scope>
    <source>
        <strain evidence="2 3">DSM 17463</strain>
    </source>
</reference>
<organism evidence="2 3">
    <name type="scientific">Halorubrum ezzemoulense DSM 17463</name>
    <dbReference type="NCBI Taxonomy" id="1121945"/>
    <lineage>
        <taxon>Archaea</taxon>
        <taxon>Methanobacteriati</taxon>
        <taxon>Methanobacteriota</taxon>
        <taxon>Stenosarchaea group</taxon>
        <taxon>Halobacteria</taxon>
        <taxon>Halobacteriales</taxon>
        <taxon>Haloferacaceae</taxon>
        <taxon>Halorubrum</taxon>
    </lineage>
</organism>
<keyword evidence="1" id="KW-1133">Transmembrane helix</keyword>
<name>A0A1X4GK27_HALEZ</name>
<dbReference type="RefSeq" id="WP_049931069.1">
    <property type="nucleotide sequence ID" value="NZ_ATXS01000004.1"/>
</dbReference>
<comment type="caution">
    <text evidence="2">The sequence shown here is derived from an EMBL/GenBank/DDBJ whole genome shotgun (WGS) entry which is preliminary data.</text>
</comment>
<keyword evidence="1" id="KW-0472">Membrane</keyword>
<dbReference type="EMBL" id="NEDJ01000049">
    <property type="protein sequence ID" value="OSO97542.1"/>
    <property type="molecule type" value="Genomic_DNA"/>
</dbReference>
<dbReference type="eggNOG" id="ENOG502N5WI">
    <property type="taxonomic scope" value="Archaea"/>
</dbReference>
<keyword evidence="1" id="KW-0812">Transmembrane</keyword>
<gene>
    <name evidence="2" type="ORF">B9H04_12760</name>
</gene>
<evidence type="ECO:0000256" key="1">
    <source>
        <dbReference type="SAM" id="Phobius"/>
    </source>
</evidence>